<reference evidence="2" key="1">
    <citation type="journal article" date="2020" name="Stud. Mycol.">
        <title>101 Dothideomycetes genomes: a test case for predicting lifestyles and emergence of pathogens.</title>
        <authorList>
            <person name="Haridas S."/>
            <person name="Albert R."/>
            <person name="Binder M."/>
            <person name="Bloem J."/>
            <person name="Labutti K."/>
            <person name="Salamov A."/>
            <person name="Andreopoulos B."/>
            <person name="Baker S."/>
            <person name="Barry K."/>
            <person name="Bills G."/>
            <person name="Bluhm B."/>
            <person name="Cannon C."/>
            <person name="Castanera R."/>
            <person name="Culley D."/>
            <person name="Daum C."/>
            <person name="Ezra D."/>
            <person name="Gonzalez J."/>
            <person name="Henrissat B."/>
            <person name="Kuo A."/>
            <person name="Liang C."/>
            <person name="Lipzen A."/>
            <person name="Lutzoni F."/>
            <person name="Magnuson J."/>
            <person name="Mondo S."/>
            <person name="Nolan M."/>
            <person name="Ohm R."/>
            <person name="Pangilinan J."/>
            <person name="Park H.-J."/>
            <person name="Ramirez L."/>
            <person name="Alfaro M."/>
            <person name="Sun H."/>
            <person name="Tritt A."/>
            <person name="Yoshinaga Y."/>
            <person name="Zwiers L.-H."/>
            <person name="Turgeon B."/>
            <person name="Goodwin S."/>
            <person name="Spatafora J."/>
            <person name="Crous P."/>
            <person name="Grigoriev I."/>
        </authorList>
    </citation>
    <scope>NUCLEOTIDE SEQUENCE</scope>
    <source>
        <strain evidence="2">CBS 121167</strain>
    </source>
</reference>
<dbReference type="AlphaFoldDB" id="A0A6A6B6Q6"/>
<organism evidence="2 3">
    <name type="scientific">Aplosporella prunicola CBS 121167</name>
    <dbReference type="NCBI Taxonomy" id="1176127"/>
    <lineage>
        <taxon>Eukaryota</taxon>
        <taxon>Fungi</taxon>
        <taxon>Dikarya</taxon>
        <taxon>Ascomycota</taxon>
        <taxon>Pezizomycotina</taxon>
        <taxon>Dothideomycetes</taxon>
        <taxon>Dothideomycetes incertae sedis</taxon>
        <taxon>Botryosphaeriales</taxon>
        <taxon>Aplosporellaceae</taxon>
        <taxon>Aplosporella</taxon>
    </lineage>
</organism>
<evidence type="ECO:0000313" key="2">
    <source>
        <dbReference type="EMBL" id="KAF2139799.1"/>
    </source>
</evidence>
<evidence type="ECO:0000256" key="1">
    <source>
        <dbReference type="SAM" id="MobiDB-lite"/>
    </source>
</evidence>
<dbReference type="RefSeq" id="XP_033395512.1">
    <property type="nucleotide sequence ID" value="XM_033546849.1"/>
</dbReference>
<keyword evidence="3" id="KW-1185">Reference proteome</keyword>
<gene>
    <name evidence="2" type="ORF">K452DRAFT_56184</name>
</gene>
<sequence>MQTDGFVAGFAGLAVRVLGSWAPDGARDGATGVSLLEGSYYRRLAPSLLPKRPCPLIHLEQEVATHPRAPSLLGPPGHDGRASSRPPI</sequence>
<name>A0A6A6B6Q6_9PEZI</name>
<feature type="region of interest" description="Disordered" evidence="1">
    <location>
        <begin position="66"/>
        <end position="88"/>
    </location>
</feature>
<evidence type="ECO:0000313" key="3">
    <source>
        <dbReference type="Proteomes" id="UP000799438"/>
    </source>
</evidence>
<protein>
    <submittedName>
        <fullName evidence="2">Uncharacterized protein</fullName>
    </submittedName>
</protein>
<dbReference type="EMBL" id="ML995491">
    <property type="protein sequence ID" value="KAF2139799.1"/>
    <property type="molecule type" value="Genomic_DNA"/>
</dbReference>
<dbReference type="Proteomes" id="UP000799438">
    <property type="component" value="Unassembled WGS sequence"/>
</dbReference>
<dbReference type="GeneID" id="54304356"/>
<accession>A0A6A6B6Q6</accession>
<proteinExistence type="predicted"/>